<dbReference type="InterPro" id="IPR039603">
    <property type="entry name" value="Ribosomal_mS41"/>
</dbReference>
<gene>
    <name evidence="2" type="ORF">NDES1114_LOCUS17132</name>
</gene>
<sequence>MLRRSLCRRDQTRQPMKSFQYGYQPDPRKLAPMRSISTEELHPKVHRPPTRAVPDQATFLQALDVNKRFPIADHAGSFETWEELNDPPQQTLADRGVPNRVINHVRNRMELYKNGLMPNAYDRKEEQSYWDTFGNTQHRVVPELPEKYRPHQLGEEQRGTPDFGRLSKQPEWALAEEKRLAEKAEGSS</sequence>
<reference evidence="2" key="1">
    <citation type="submission" date="2021-01" db="EMBL/GenBank/DDBJ databases">
        <authorList>
            <person name="Corre E."/>
            <person name="Pelletier E."/>
            <person name="Niang G."/>
            <person name="Scheremetjew M."/>
            <person name="Finn R."/>
            <person name="Kale V."/>
            <person name="Holt S."/>
            <person name="Cochrane G."/>
            <person name="Meng A."/>
            <person name="Brown T."/>
            <person name="Cohen L."/>
        </authorList>
    </citation>
    <scope>NUCLEOTIDE SEQUENCE</scope>
    <source>
        <strain evidence="2">CCAP 1951/1</strain>
    </source>
</reference>
<organism evidence="2">
    <name type="scientific">Neobodo designis</name>
    <name type="common">Flagellated protozoan</name>
    <name type="synonym">Bodo designis</name>
    <dbReference type="NCBI Taxonomy" id="312471"/>
    <lineage>
        <taxon>Eukaryota</taxon>
        <taxon>Discoba</taxon>
        <taxon>Euglenozoa</taxon>
        <taxon>Kinetoplastea</taxon>
        <taxon>Metakinetoplastina</taxon>
        <taxon>Neobodonida</taxon>
        <taxon>Neobodo</taxon>
    </lineage>
</organism>
<dbReference type="PANTHER" id="PTHR28235">
    <property type="entry name" value="PROTEIN FYV4, MITOCHONDRIAL"/>
    <property type="match status" value="1"/>
</dbReference>
<protein>
    <recommendedName>
        <fullName evidence="3">Protein FYV4, mitochondrial</fullName>
    </recommendedName>
</protein>
<dbReference type="EMBL" id="HBGF01025909">
    <property type="protein sequence ID" value="CAD9120587.1"/>
    <property type="molecule type" value="Transcribed_RNA"/>
</dbReference>
<feature type="compositionally biased region" description="Basic and acidic residues" evidence="1">
    <location>
        <begin position="147"/>
        <end position="159"/>
    </location>
</feature>
<dbReference type="GO" id="GO:0005739">
    <property type="term" value="C:mitochondrion"/>
    <property type="evidence" value="ECO:0007669"/>
    <property type="project" value="TreeGrafter"/>
</dbReference>
<dbReference type="PANTHER" id="PTHR28235:SF1">
    <property type="entry name" value="SMALL RIBOSOMAL SUBUNIT PROTEIN MS41"/>
    <property type="match status" value="1"/>
</dbReference>
<evidence type="ECO:0000313" key="2">
    <source>
        <dbReference type="EMBL" id="CAD9120587.1"/>
    </source>
</evidence>
<name>A0A7S1M2Y0_NEODS</name>
<feature type="region of interest" description="Disordered" evidence="1">
    <location>
        <begin position="1"/>
        <end position="36"/>
    </location>
</feature>
<proteinExistence type="predicted"/>
<accession>A0A7S1M2Y0</accession>
<evidence type="ECO:0000256" key="1">
    <source>
        <dbReference type="SAM" id="MobiDB-lite"/>
    </source>
</evidence>
<evidence type="ECO:0008006" key="3">
    <source>
        <dbReference type="Google" id="ProtNLM"/>
    </source>
</evidence>
<feature type="region of interest" description="Disordered" evidence="1">
    <location>
        <begin position="147"/>
        <end position="169"/>
    </location>
</feature>
<dbReference type="AlphaFoldDB" id="A0A7S1M2Y0"/>